<accession>A0ABS3EIW2</accession>
<dbReference type="PROSITE" id="PS51257">
    <property type="entry name" value="PROKAR_LIPOPROTEIN"/>
    <property type="match status" value="1"/>
</dbReference>
<reference evidence="3 4" key="1">
    <citation type="submission" date="2021-03" db="EMBL/GenBank/DDBJ databases">
        <title>Whole genome sequence of Agrobacterium sp. strain Rnr.</title>
        <authorList>
            <person name="Mafakheri H."/>
            <person name="Taghavi S.M."/>
            <person name="Nemanja K."/>
            <person name="Osdaghi E."/>
        </authorList>
    </citation>
    <scope>NUCLEOTIDE SEQUENCE [LARGE SCALE GENOMIC DNA]</scope>
    <source>
        <strain evidence="3 4">Rnr</strain>
    </source>
</reference>
<keyword evidence="4" id="KW-1185">Reference proteome</keyword>
<comment type="similarity">
    <text evidence="1">Belongs to the short-chain dehydrogenases/reductases (SDR) family.</text>
</comment>
<dbReference type="Pfam" id="PF13561">
    <property type="entry name" value="adh_short_C2"/>
    <property type="match status" value="1"/>
</dbReference>
<dbReference type="SUPFAM" id="SSF51735">
    <property type="entry name" value="NAD(P)-binding Rossmann-fold domains"/>
    <property type="match status" value="1"/>
</dbReference>
<dbReference type="InterPro" id="IPR036291">
    <property type="entry name" value="NAD(P)-bd_dom_sf"/>
</dbReference>
<proteinExistence type="inferred from homology"/>
<name>A0ABS3EIW2_9HYPH</name>
<sequence length="255" mass="26396">MAGRIVAITGGGSGIGAACAEAIAARGALVAVLDIDLEQARLVAGRIGGKAFLLDVTDEQNVISAIEAVERDMGPIFGGITSAGIVQTPVPPQDLDMAVYDRVYAINQRGTYLSLREMARHMLPRRKGSLVAISSVTARRSTPLHAYGPGKAAVTNLVAGLASEWGRAGIRVNAVEPGYTRTPGLQAQIDLGQRDVALMEDNSALGRLVEPNEIGAAAAFLLSDDASAVTGLSMAVDAGFYGAGSWAPYGGVRKH</sequence>
<dbReference type="Gene3D" id="3.40.50.720">
    <property type="entry name" value="NAD(P)-binding Rossmann-like Domain"/>
    <property type="match status" value="1"/>
</dbReference>
<evidence type="ECO:0000256" key="2">
    <source>
        <dbReference type="ARBA" id="ARBA00023002"/>
    </source>
</evidence>
<dbReference type="PANTHER" id="PTHR42760">
    <property type="entry name" value="SHORT-CHAIN DEHYDROGENASES/REDUCTASES FAMILY MEMBER"/>
    <property type="match status" value="1"/>
</dbReference>
<evidence type="ECO:0000313" key="4">
    <source>
        <dbReference type="Proteomes" id="UP000664699"/>
    </source>
</evidence>
<organism evidence="3 4">
    <name type="scientific">Agrobacterium burrii</name>
    <dbReference type="NCBI Taxonomy" id="2815339"/>
    <lineage>
        <taxon>Bacteria</taxon>
        <taxon>Pseudomonadati</taxon>
        <taxon>Pseudomonadota</taxon>
        <taxon>Alphaproteobacteria</taxon>
        <taxon>Hyphomicrobiales</taxon>
        <taxon>Rhizobiaceae</taxon>
        <taxon>Rhizobium/Agrobacterium group</taxon>
        <taxon>Agrobacterium</taxon>
        <taxon>Agrobacterium tumefaciens complex</taxon>
    </lineage>
</organism>
<dbReference type="EMBL" id="JAFLNA010000007">
    <property type="protein sequence ID" value="MBO0131916.1"/>
    <property type="molecule type" value="Genomic_DNA"/>
</dbReference>
<dbReference type="CDD" id="cd05233">
    <property type="entry name" value="SDR_c"/>
    <property type="match status" value="1"/>
</dbReference>
<gene>
    <name evidence="3" type="ORF">JZX89_14305</name>
</gene>
<keyword evidence="2" id="KW-0560">Oxidoreductase</keyword>
<protein>
    <submittedName>
        <fullName evidence="3">SDR family oxidoreductase</fullName>
    </submittedName>
</protein>
<evidence type="ECO:0000256" key="1">
    <source>
        <dbReference type="ARBA" id="ARBA00006484"/>
    </source>
</evidence>
<dbReference type="PRINTS" id="PR00081">
    <property type="entry name" value="GDHRDH"/>
</dbReference>
<dbReference type="Proteomes" id="UP000664699">
    <property type="component" value="Unassembled WGS sequence"/>
</dbReference>
<dbReference type="PANTHER" id="PTHR42760:SF115">
    <property type="entry name" value="3-OXOACYL-[ACYL-CARRIER-PROTEIN] REDUCTASE FABG"/>
    <property type="match status" value="1"/>
</dbReference>
<dbReference type="InterPro" id="IPR002347">
    <property type="entry name" value="SDR_fam"/>
</dbReference>
<evidence type="ECO:0000313" key="3">
    <source>
        <dbReference type="EMBL" id="MBO0131916.1"/>
    </source>
</evidence>
<comment type="caution">
    <text evidence="3">The sequence shown here is derived from an EMBL/GenBank/DDBJ whole genome shotgun (WGS) entry which is preliminary data.</text>
</comment>